<evidence type="ECO:0000256" key="7">
    <source>
        <dbReference type="ARBA" id="ARBA00023224"/>
    </source>
</evidence>
<evidence type="ECO:0000256" key="5">
    <source>
        <dbReference type="ARBA" id="ARBA00023136"/>
    </source>
</evidence>
<protein>
    <recommendedName>
        <fullName evidence="9">G-protein coupled receptors family 1 profile domain-containing protein</fullName>
    </recommendedName>
</protein>
<reference evidence="10" key="1">
    <citation type="submission" date="2021-01" db="UniProtKB">
        <authorList>
            <consortium name="EnsemblMetazoa"/>
        </authorList>
    </citation>
    <scope>IDENTIFICATION</scope>
</reference>
<dbReference type="Proteomes" id="UP000594262">
    <property type="component" value="Unplaced"/>
</dbReference>
<sequence>EDNENLKIKTKKKNPKSLLSKIMSASLEAWSIFVITAFCFIFFVGFVGNLLVLYAFRFMKTANRTRYSTHSITSSRDFGLTPMERLITYLAAIDLTASVCNPLMYIYYEVTRWNRWDFGSPGCLIAGSVNSVLDTISCGLIVTIMVERCIVLRSPFKHNFNRNSVRKAFASVIFVSIILELPYMVHLKVYEYSSAEYKCSLDNSSKFLHQSQSYTNSTTFTAVPKHLSIFSNGMNCNLNAKTTIKFTNMNSSGNYREGAPALCNKFPNVKTFPSKCKQIVNNSNSTETINPIRANIKCEIKTCTQNYHTCAPDGTKTYLYFKLFFIGIRDVSFISIFGICIYLIYGDMKNQKEALEGQCLTNARKTLKMLVLLSVIFGVLVLPKDIFQFADNISILVKKELNRTISLKIHSFLKVLQCSNCISNVFVYARLHTKFRVRMKELTSNISENISNQYKGIPQLISHNNKGLGETMM</sequence>
<evidence type="ECO:0000256" key="2">
    <source>
        <dbReference type="ARBA" id="ARBA00022692"/>
    </source>
</evidence>
<keyword evidence="2 8" id="KW-0812">Transmembrane</keyword>
<proteinExistence type="predicted"/>
<feature type="transmembrane region" description="Helical" evidence="8">
    <location>
        <begin position="29"/>
        <end position="56"/>
    </location>
</feature>
<keyword evidence="3 8" id="KW-1133">Transmembrane helix</keyword>
<evidence type="ECO:0000256" key="4">
    <source>
        <dbReference type="ARBA" id="ARBA00023040"/>
    </source>
</evidence>
<dbReference type="GO" id="GO:0004930">
    <property type="term" value="F:G protein-coupled receptor activity"/>
    <property type="evidence" value="ECO:0007669"/>
    <property type="project" value="UniProtKB-KW"/>
</dbReference>
<dbReference type="Gene3D" id="1.20.1070.10">
    <property type="entry name" value="Rhodopsin 7-helix transmembrane proteins"/>
    <property type="match status" value="2"/>
</dbReference>
<dbReference type="CDD" id="cd00637">
    <property type="entry name" value="7tm_classA_rhodopsin-like"/>
    <property type="match status" value="1"/>
</dbReference>
<feature type="domain" description="G-protein coupled receptors family 1 profile" evidence="9">
    <location>
        <begin position="48"/>
        <end position="428"/>
    </location>
</feature>
<evidence type="ECO:0000256" key="8">
    <source>
        <dbReference type="SAM" id="Phobius"/>
    </source>
</evidence>
<dbReference type="PRINTS" id="PR00237">
    <property type="entry name" value="GPCRRHODOPSN"/>
</dbReference>
<feature type="transmembrane region" description="Helical" evidence="8">
    <location>
        <begin position="168"/>
        <end position="185"/>
    </location>
</feature>
<accession>A0A7M5UQW8</accession>
<name>A0A7M5UQW8_9CNID</name>
<dbReference type="AlphaFoldDB" id="A0A7M5UQW8"/>
<evidence type="ECO:0000313" key="10">
    <source>
        <dbReference type="EnsemblMetazoa" id="CLYHEMP004275.1"/>
    </source>
</evidence>
<dbReference type="OrthoDB" id="5987936at2759"/>
<feature type="transmembrane region" description="Helical" evidence="8">
    <location>
        <begin position="366"/>
        <end position="383"/>
    </location>
</feature>
<dbReference type="PANTHER" id="PTHR45695:SF9">
    <property type="entry name" value="LEUCOKININ RECEPTOR"/>
    <property type="match status" value="1"/>
</dbReference>
<keyword evidence="5 8" id="KW-0472">Membrane</keyword>
<dbReference type="PANTHER" id="PTHR45695">
    <property type="entry name" value="LEUCOKININ RECEPTOR-RELATED"/>
    <property type="match status" value="1"/>
</dbReference>
<dbReference type="GO" id="GO:0005886">
    <property type="term" value="C:plasma membrane"/>
    <property type="evidence" value="ECO:0007669"/>
    <property type="project" value="TreeGrafter"/>
</dbReference>
<keyword evidence="4" id="KW-0297">G-protein coupled receptor</keyword>
<dbReference type="PROSITE" id="PS50262">
    <property type="entry name" value="G_PROTEIN_RECEP_F1_2"/>
    <property type="match status" value="1"/>
</dbReference>
<keyword evidence="6" id="KW-0675">Receptor</keyword>
<dbReference type="Pfam" id="PF00001">
    <property type="entry name" value="7tm_1"/>
    <property type="match status" value="1"/>
</dbReference>
<dbReference type="InterPro" id="IPR000276">
    <property type="entry name" value="GPCR_Rhodpsn"/>
</dbReference>
<comment type="subcellular location">
    <subcellularLocation>
        <location evidence="1">Membrane</location>
        <topology evidence="1">Multi-pass membrane protein</topology>
    </subcellularLocation>
</comment>
<feature type="transmembrane region" description="Helical" evidence="8">
    <location>
        <begin position="128"/>
        <end position="147"/>
    </location>
</feature>
<evidence type="ECO:0000256" key="3">
    <source>
        <dbReference type="ARBA" id="ARBA00022989"/>
    </source>
</evidence>
<evidence type="ECO:0000313" key="11">
    <source>
        <dbReference type="Proteomes" id="UP000594262"/>
    </source>
</evidence>
<organism evidence="10 11">
    <name type="scientific">Clytia hemisphaerica</name>
    <dbReference type="NCBI Taxonomy" id="252671"/>
    <lineage>
        <taxon>Eukaryota</taxon>
        <taxon>Metazoa</taxon>
        <taxon>Cnidaria</taxon>
        <taxon>Hydrozoa</taxon>
        <taxon>Hydroidolina</taxon>
        <taxon>Leptothecata</taxon>
        <taxon>Obeliida</taxon>
        <taxon>Clytiidae</taxon>
        <taxon>Clytia</taxon>
    </lineage>
</organism>
<evidence type="ECO:0000259" key="9">
    <source>
        <dbReference type="PROSITE" id="PS50262"/>
    </source>
</evidence>
<dbReference type="InterPro" id="IPR017452">
    <property type="entry name" value="GPCR_Rhodpsn_7TM"/>
</dbReference>
<feature type="transmembrane region" description="Helical" evidence="8">
    <location>
        <begin position="323"/>
        <end position="345"/>
    </location>
</feature>
<keyword evidence="11" id="KW-1185">Reference proteome</keyword>
<evidence type="ECO:0000256" key="1">
    <source>
        <dbReference type="ARBA" id="ARBA00004141"/>
    </source>
</evidence>
<evidence type="ECO:0000256" key="6">
    <source>
        <dbReference type="ARBA" id="ARBA00023170"/>
    </source>
</evidence>
<keyword evidence="7" id="KW-0807">Transducer</keyword>
<feature type="transmembrane region" description="Helical" evidence="8">
    <location>
        <begin position="86"/>
        <end position="108"/>
    </location>
</feature>
<dbReference type="EnsemblMetazoa" id="CLYHEMT004275.1">
    <property type="protein sequence ID" value="CLYHEMP004275.1"/>
    <property type="gene ID" value="CLYHEMG004275"/>
</dbReference>
<dbReference type="SUPFAM" id="SSF81321">
    <property type="entry name" value="Family A G protein-coupled receptor-like"/>
    <property type="match status" value="2"/>
</dbReference>